<evidence type="ECO:0000313" key="4">
    <source>
        <dbReference type="Proteomes" id="UP001530315"/>
    </source>
</evidence>
<feature type="transmembrane region" description="Helical" evidence="2">
    <location>
        <begin position="79"/>
        <end position="99"/>
    </location>
</feature>
<feature type="region of interest" description="Disordered" evidence="1">
    <location>
        <begin position="25"/>
        <end position="57"/>
    </location>
</feature>
<dbReference type="AlphaFoldDB" id="A0ABD3PDE2"/>
<feature type="region of interest" description="Disordered" evidence="1">
    <location>
        <begin position="134"/>
        <end position="185"/>
    </location>
</feature>
<dbReference type="Proteomes" id="UP001530315">
    <property type="component" value="Unassembled WGS sequence"/>
</dbReference>
<proteinExistence type="predicted"/>
<accession>A0ABD3PDE2</accession>
<name>A0ABD3PDE2_9STRA</name>
<protein>
    <submittedName>
        <fullName evidence="3">Uncharacterized protein</fullName>
    </submittedName>
</protein>
<feature type="compositionally biased region" description="Low complexity" evidence="1">
    <location>
        <begin position="138"/>
        <end position="147"/>
    </location>
</feature>
<keyword evidence="2" id="KW-0472">Membrane</keyword>
<gene>
    <name evidence="3" type="ORF">ACHAW5_009608</name>
</gene>
<keyword evidence="2" id="KW-0812">Transmembrane</keyword>
<sequence>RVSLFVESLRISSVEKRIQSVRGWGGERGKAIPTTEEETGRRPSFPPHPPPPARAPRVRKNSIKTNMMTTMRAARGRPIFAASSGLLFLLLLLLVRASVCDGLVAVCPWSSSSVGVGVGVATTTTTAARLYVDGGEGSSSSSSSSSSFLAAAPFPPSRRRCDDDDGDDDYDASRDDRRDGRRRRPYDPFEVWGKMRLGLGSGPGSNPSGVYWVGSGSLREAYTGRTIATFEGYDVGRGMRVSEDTIRQISRKIFWFRDPRTGALMTEYEGRPVRPVVYDAQVIDYHRRRRRGGGGGGDGDDEYYDECDDDNDDGDHRECVSIEYSVEASLRRLKGSLPPMKITSRMAGPSQMMINVPVFIDVPVPSESSSSGGGGGGRYRAWEYYDYIVDPTFPPDRPPTAVWCRQGSVPPFFGVDDPNAVLRFSGHRVDRYEDLPERMRIEVERSYPHFVGPPRDVEDAMRRAEGPER</sequence>
<feature type="non-terminal residue" evidence="3">
    <location>
        <position position="1"/>
    </location>
</feature>
<keyword evidence="4" id="KW-1185">Reference proteome</keyword>
<evidence type="ECO:0000256" key="2">
    <source>
        <dbReference type="SAM" id="Phobius"/>
    </source>
</evidence>
<evidence type="ECO:0000313" key="3">
    <source>
        <dbReference type="EMBL" id="KAL3786084.1"/>
    </source>
</evidence>
<keyword evidence="2" id="KW-1133">Transmembrane helix</keyword>
<comment type="caution">
    <text evidence="3">The sequence shown here is derived from an EMBL/GenBank/DDBJ whole genome shotgun (WGS) entry which is preliminary data.</text>
</comment>
<reference evidence="3 4" key="1">
    <citation type="submission" date="2024-10" db="EMBL/GenBank/DDBJ databases">
        <title>Updated reference genomes for cyclostephanoid diatoms.</title>
        <authorList>
            <person name="Roberts W.R."/>
            <person name="Alverson A.J."/>
        </authorList>
    </citation>
    <scope>NUCLEOTIDE SEQUENCE [LARGE SCALE GENOMIC DNA]</scope>
    <source>
        <strain evidence="3 4">AJA276-08</strain>
    </source>
</reference>
<dbReference type="EMBL" id="JALLAZ020000853">
    <property type="protein sequence ID" value="KAL3786084.1"/>
    <property type="molecule type" value="Genomic_DNA"/>
</dbReference>
<feature type="compositionally biased region" description="Pro residues" evidence="1">
    <location>
        <begin position="44"/>
        <end position="54"/>
    </location>
</feature>
<organism evidence="3 4">
    <name type="scientific">Stephanodiscus triporus</name>
    <dbReference type="NCBI Taxonomy" id="2934178"/>
    <lineage>
        <taxon>Eukaryota</taxon>
        <taxon>Sar</taxon>
        <taxon>Stramenopiles</taxon>
        <taxon>Ochrophyta</taxon>
        <taxon>Bacillariophyta</taxon>
        <taxon>Coscinodiscophyceae</taxon>
        <taxon>Thalassiosirophycidae</taxon>
        <taxon>Stephanodiscales</taxon>
        <taxon>Stephanodiscaceae</taxon>
        <taxon>Stephanodiscus</taxon>
    </lineage>
</organism>
<evidence type="ECO:0000256" key="1">
    <source>
        <dbReference type="SAM" id="MobiDB-lite"/>
    </source>
</evidence>